<dbReference type="GO" id="GO:0005730">
    <property type="term" value="C:nucleolus"/>
    <property type="evidence" value="ECO:0007669"/>
    <property type="project" value="UniProtKB-SubCell"/>
</dbReference>
<evidence type="ECO:0000313" key="6">
    <source>
        <dbReference type="EMBL" id="KOO24750.1"/>
    </source>
</evidence>
<dbReference type="AlphaFoldDB" id="A0A0M0JE68"/>
<dbReference type="GO" id="GO:0034462">
    <property type="term" value="P:small-subunit processome assembly"/>
    <property type="evidence" value="ECO:0007669"/>
    <property type="project" value="TreeGrafter"/>
</dbReference>
<feature type="region of interest" description="Disordered" evidence="5">
    <location>
        <begin position="1"/>
        <end position="31"/>
    </location>
</feature>
<dbReference type="InterPro" id="IPR035979">
    <property type="entry name" value="RBD_domain_sf"/>
</dbReference>
<dbReference type="GO" id="GO:0003723">
    <property type="term" value="F:RNA binding"/>
    <property type="evidence" value="ECO:0007669"/>
    <property type="project" value="UniProtKB-KW"/>
</dbReference>
<proteinExistence type="inferred from homology"/>
<organism evidence="6 7">
    <name type="scientific">Chrysochromulina tobinii</name>
    <dbReference type="NCBI Taxonomy" id="1460289"/>
    <lineage>
        <taxon>Eukaryota</taxon>
        <taxon>Haptista</taxon>
        <taxon>Haptophyta</taxon>
        <taxon>Prymnesiophyceae</taxon>
        <taxon>Prymnesiales</taxon>
        <taxon>Chrysochromulinaceae</taxon>
        <taxon>Chrysochromulina</taxon>
    </lineage>
</organism>
<comment type="subcellular location">
    <subcellularLocation>
        <location evidence="1">Nucleus</location>
        <location evidence="1">Nucleolus</location>
    </subcellularLocation>
</comment>
<comment type="caution">
    <text evidence="6">The sequence shown here is derived from an EMBL/GenBank/DDBJ whole genome shotgun (WGS) entry which is preliminary data.</text>
</comment>
<dbReference type="CDD" id="cd12263">
    <property type="entry name" value="RRM_ABT1_like"/>
    <property type="match status" value="1"/>
</dbReference>
<dbReference type="GO" id="GO:0000472">
    <property type="term" value="P:endonucleolytic cleavage to generate mature 5'-end of SSU-rRNA from (SSU-rRNA, 5.8S rRNA, LSU-rRNA)"/>
    <property type="evidence" value="ECO:0007669"/>
    <property type="project" value="TreeGrafter"/>
</dbReference>
<dbReference type="SUPFAM" id="SSF54928">
    <property type="entry name" value="RNA-binding domain, RBD"/>
    <property type="match status" value="1"/>
</dbReference>
<gene>
    <name evidence="6" type="ORF">Ctob_003435</name>
</gene>
<dbReference type="PANTHER" id="PTHR12311">
    <property type="entry name" value="ACTIVATOR OF BASAL TRANSCRIPTION 1"/>
    <property type="match status" value="1"/>
</dbReference>
<dbReference type="GO" id="GO:0000447">
    <property type="term" value="P:endonucleolytic cleavage in ITS1 to separate SSU-rRNA from 5.8S rRNA and LSU-rRNA from tricistronic rRNA transcript (SSU-rRNA, 5.8S rRNA, LSU-rRNA)"/>
    <property type="evidence" value="ECO:0007669"/>
    <property type="project" value="TreeGrafter"/>
</dbReference>
<dbReference type="Gene3D" id="3.30.70.330">
    <property type="match status" value="1"/>
</dbReference>
<dbReference type="PANTHER" id="PTHR12311:SF7">
    <property type="entry name" value="ACTIVATOR OF BASAL TRANSCRIPTION 1"/>
    <property type="match status" value="1"/>
</dbReference>
<sequence length="288" mass="31921">MDASAGPSSSGSAADAADEQAPTKPKKKVIKPLTAKKLEKHLAEAENRGVLYFSRIPPFMKPNKLRNLLEGMGTEVLRVYLAPEDASARAGRVRAGGNKKKNFTEAWVEFDNKRRAKRIASTLNNTPIGGGNRDFYAHDLWNVKYLHRFKWAHLTEKIAYEARVRRDKMQAELSQAKKETSFYLQKVEQAKAIDAMEDRKRKRAAEASGGSGGDPAGPAATDQPPLRKKAKHAEGESAPRRSRVATEEEEDEGLRQVRRRFKQRKVVGQQAASATAVGDSLLSSLLSR</sequence>
<reference evidence="7" key="1">
    <citation type="journal article" date="2015" name="PLoS Genet.">
        <title>Genome Sequence and Transcriptome Analyses of Chrysochromulina tobin: Metabolic Tools for Enhanced Algal Fitness in the Prominent Order Prymnesiales (Haptophyceae).</title>
        <authorList>
            <person name="Hovde B.T."/>
            <person name="Deodato C.R."/>
            <person name="Hunsperger H.M."/>
            <person name="Ryken S.A."/>
            <person name="Yost W."/>
            <person name="Jha R.K."/>
            <person name="Patterson J."/>
            <person name="Monnat R.J. Jr."/>
            <person name="Barlow S.B."/>
            <person name="Starkenburg S.R."/>
            <person name="Cattolico R.A."/>
        </authorList>
    </citation>
    <scope>NUCLEOTIDE SEQUENCE</scope>
    <source>
        <strain evidence="7">CCMP291</strain>
    </source>
</reference>
<feature type="compositionally biased region" description="Basic residues" evidence="5">
    <location>
        <begin position="256"/>
        <end position="265"/>
    </location>
</feature>
<dbReference type="GO" id="GO:0000480">
    <property type="term" value="P:endonucleolytic cleavage in 5'-ETS of tricistronic rRNA transcript (SSU-rRNA, 5.8S rRNA, LSU-rRNA)"/>
    <property type="evidence" value="ECO:0007669"/>
    <property type="project" value="TreeGrafter"/>
</dbReference>
<comment type="similarity">
    <text evidence="2">Belongs to the ESF2/ABP1 family.</text>
</comment>
<feature type="region of interest" description="Disordered" evidence="5">
    <location>
        <begin position="196"/>
        <end position="288"/>
    </location>
</feature>
<dbReference type="Proteomes" id="UP000037460">
    <property type="component" value="Unassembled WGS sequence"/>
</dbReference>
<dbReference type="InterPro" id="IPR012677">
    <property type="entry name" value="Nucleotide-bd_a/b_plait_sf"/>
</dbReference>
<evidence type="ECO:0000256" key="4">
    <source>
        <dbReference type="ARBA" id="ARBA00023242"/>
    </source>
</evidence>
<evidence type="ECO:0000256" key="5">
    <source>
        <dbReference type="SAM" id="MobiDB-lite"/>
    </source>
</evidence>
<evidence type="ECO:0000256" key="3">
    <source>
        <dbReference type="ARBA" id="ARBA00022884"/>
    </source>
</evidence>
<dbReference type="OrthoDB" id="287393at2759"/>
<keyword evidence="3" id="KW-0694">RNA-binding</keyword>
<name>A0A0M0JE68_9EUKA</name>
<feature type="compositionally biased region" description="Low complexity" evidence="5">
    <location>
        <begin position="1"/>
        <end position="15"/>
    </location>
</feature>
<dbReference type="EMBL" id="JWZX01003057">
    <property type="protein sequence ID" value="KOO24750.1"/>
    <property type="molecule type" value="Genomic_DNA"/>
</dbReference>
<accession>A0A0M0JE68</accession>
<dbReference type="InterPro" id="IPR034353">
    <property type="entry name" value="ABT1/ESF2_RRM"/>
</dbReference>
<dbReference type="InterPro" id="IPR039119">
    <property type="entry name" value="ABT1/Esf2"/>
</dbReference>
<keyword evidence="4" id="KW-0539">Nucleus</keyword>
<keyword evidence="7" id="KW-1185">Reference proteome</keyword>
<protein>
    <submittedName>
        <fullName evidence="6">Uncharacterized protein</fullName>
    </submittedName>
</protein>
<evidence type="ECO:0000256" key="2">
    <source>
        <dbReference type="ARBA" id="ARBA00005819"/>
    </source>
</evidence>
<evidence type="ECO:0000256" key="1">
    <source>
        <dbReference type="ARBA" id="ARBA00004604"/>
    </source>
</evidence>
<evidence type="ECO:0000313" key="7">
    <source>
        <dbReference type="Proteomes" id="UP000037460"/>
    </source>
</evidence>